<evidence type="ECO:0000313" key="2">
    <source>
        <dbReference type="Proteomes" id="UP001141806"/>
    </source>
</evidence>
<keyword evidence="2" id="KW-1185">Reference proteome</keyword>
<sequence length="188" mass="20844">MSWQHDFFLFNGRHLIGDHDVYLDSAEAKVEDFDSLPLNVAFNRCCSKSKIKSFEVVQASKPDNSEETDSGHSVHALKQGHNYRVFGSTAPASFDVVVDLSHTNLSDEVLTIIADDKKDTDSVTTFGELPIVIADGEKFEFHLLVNEPSSSTNREPDRSEVQKTLSMAEVCLPPLSFIILGYLNSSCC</sequence>
<gene>
    <name evidence="1" type="ORF">NE237_019644</name>
</gene>
<evidence type="ECO:0000313" key="1">
    <source>
        <dbReference type="EMBL" id="KAJ4959734.1"/>
    </source>
</evidence>
<dbReference type="EMBL" id="JAMYWD010000009">
    <property type="protein sequence ID" value="KAJ4959734.1"/>
    <property type="molecule type" value="Genomic_DNA"/>
</dbReference>
<organism evidence="1 2">
    <name type="scientific">Protea cynaroides</name>
    <dbReference type="NCBI Taxonomy" id="273540"/>
    <lineage>
        <taxon>Eukaryota</taxon>
        <taxon>Viridiplantae</taxon>
        <taxon>Streptophyta</taxon>
        <taxon>Embryophyta</taxon>
        <taxon>Tracheophyta</taxon>
        <taxon>Spermatophyta</taxon>
        <taxon>Magnoliopsida</taxon>
        <taxon>Proteales</taxon>
        <taxon>Proteaceae</taxon>
        <taxon>Protea</taxon>
    </lineage>
</organism>
<accession>A0A9Q0K0X1</accession>
<proteinExistence type="predicted"/>
<dbReference type="AlphaFoldDB" id="A0A9Q0K0X1"/>
<reference evidence="1" key="1">
    <citation type="journal article" date="2023" name="Plant J.">
        <title>The genome of the king protea, Protea cynaroides.</title>
        <authorList>
            <person name="Chang J."/>
            <person name="Duong T.A."/>
            <person name="Schoeman C."/>
            <person name="Ma X."/>
            <person name="Roodt D."/>
            <person name="Barker N."/>
            <person name="Li Z."/>
            <person name="Van de Peer Y."/>
            <person name="Mizrachi E."/>
        </authorList>
    </citation>
    <scope>NUCLEOTIDE SEQUENCE</scope>
    <source>
        <tissue evidence="1">Young leaves</tissue>
    </source>
</reference>
<comment type="caution">
    <text evidence="1">The sequence shown here is derived from an EMBL/GenBank/DDBJ whole genome shotgun (WGS) entry which is preliminary data.</text>
</comment>
<protein>
    <submittedName>
        <fullName evidence="1">Uncharacterized protein</fullName>
    </submittedName>
</protein>
<name>A0A9Q0K0X1_9MAGN</name>
<dbReference type="Proteomes" id="UP001141806">
    <property type="component" value="Unassembled WGS sequence"/>
</dbReference>